<dbReference type="EMBL" id="JACAZI010000009">
    <property type="protein sequence ID" value="KAF7352343.1"/>
    <property type="molecule type" value="Genomic_DNA"/>
</dbReference>
<feature type="transmembrane region" description="Helical" evidence="22">
    <location>
        <begin position="912"/>
        <end position="934"/>
    </location>
</feature>
<dbReference type="PANTHER" id="PTHR23502">
    <property type="entry name" value="MAJOR FACILITATOR SUPERFAMILY"/>
    <property type="match status" value="1"/>
</dbReference>
<keyword evidence="25" id="KW-1185">Reference proteome</keyword>
<dbReference type="GO" id="GO:0003684">
    <property type="term" value="F:damaged DNA binding"/>
    <property type="evidence" value="ECO:0007669"/>
    <property type="project" value="InterPro"/>
</dbReference>
<dbReference type="InterPro" id="IPR036465">
    <property type="entry name" value="vWFA_dom_sf"/>
</dbReference>
<dbReference type="SUPFAM" id="SSF100939">
    <property type="entry name" value="SPOC domain-like"/>
    <property type="match status" value="1"/>
</dbReference>
<keyword evidence="11" id="KW-0378">Hydrolase</keyword>
<dbReference type="CDD" id="cd00788">
    <property type="entry name" value="KU70"/>
    <property type="match status" value="1"/>
</dbReference>
<dbReference type="SMART" id="SM00559">
    <property type="entry name" value="Ku78"/>
    <property type="match status" value="1"/>
</dbReference>
<keyword evidence="13" id="KW-0067">ATP-binding</keyword>
<feature type="transmembrane region" description="Helical" evidence="22">
    <location>
        <begin position="795"/>
        <end position="814"/>
    </location>
</feature>
<feature type="transmembrane region" description="Helical" evidence="22">
    <location>
        <begin position="1162"/>
        <end position="1184"/>
    </location>
</feature>
<evidence type="ECO:0000256" key="13">
    <source>
        <dbReference type="ARBA" id="ARBA00022840"/>
    </source>
</evidence>
<feature type="transmembrane region" description="Helical" evidence="22">
    <location>
        <begin position="1095"/>
        <end position="1116"/>
    </location>
</feature>
<dbReference type="SUPFAM" id="SSF53300">
    <property type="entry name" value="vWA-like"/>
    <property type="match status" value="1"/>
</dbReference>
<evidence type="ECO:0000256" key="4">
    <source>
        <dbReference type="ARBA" id="ARBA00005240"/>
    </source>
</evidence>
<dbReference type="GO" id="GO:0003678">
    <property type="term" value="F:DNA helicase activity"/>
    <property type="evidence" value="ECO:0007669"/>
    <property type="project" value="UniProtKB-EC"/>
</dbReference>
<evidence type="ECO:0000256" key="8">
    <source>
        <dbReference type="ARBA" id="ARBA00022692"/>
    </source>
</evidence>
<dbReference type="GO" id="GO:0000781">
    <property type="term" value="C:chromosome, telomeric region"/>
    <property type="evidence" value="ECO:0007669"/>
    <property type="project" value="UniProtKB-SubCell"/>
</dbReference>
<dbReference type="CDD" id="cd17323">
    <property type="entry name" value="MFS_Tpo1_MDR_like"/>
    <property type="match status" value="1"/>
</dbReference>
<evidence type="ECO:0000256" key="16">
    <source>
        <dbReference type="ARBA" id="ARBA00023125"/>
    </source>
</evidence>
<dbReference type="Pfam" id="PF03730">
    <property type="entry name" value="Ku_C"/>
    <property type="match status" value="1"/>
</dbReference>
<dbReference type="GO" id="GO:0022857">
    <property type="term" value="F:transmembrane transporter activity"/>
    <property type="evidence" value="ECO:0007669"/>
    <property type="project" value="InterPro"/>
</dbReference>
<evidence type="ECO:0000256" key="14">
    <source>
        <dbReference type="ARBA" id="ARBA00022895"/>
    </source>
</evidence>
<evidence type="ECO:0000256" key="21">
    <source>
        <dbReference type="ARBA" id="ARBA00031811"/>
    </source>
</evidence>
<keyword evidence="17 22" id="KW-0472">Membrane</keyword>
<evidence type="ECO:0000256" key="5">
    <source>
        <dbReference type="ARBA" id="ARBA00012551"/>
    </source>
</evidence>
<dbReference type="NCBIfam" id="TIGR00578">
    <property type="entry name" value="ku70"/>
    <property type="match status" value="1"/>
</dbReference>
<proteinExistence type="inferred from homology"/>
<dbReference type="PROSITE" id="PS00216">
    <property type="entry name" value="SUGAR_TRANSPORT_1"/>
    <property type="match status" value="1"/>
</dbReference>
<dbReference type="OrthoDB" id="761538at2759"/>
<dbReference type="PANTHER" id="PTHR23502:SF60">
    <property type="entry name" value="MAJOR FACILITATOR SUPERFAMILY (MFS) PROFILE DOMAIN-CONTAINING PROTEIN-RELATED"/>
    <property type="match status" value="1"/>
</dbReference>
<keyword evidence="18" id="KW-0233">DNA recombination</keyword>
<evidence type="ECO:0000259" key="23">
    <source>
        <dbReference type="PROSITE" id="PS50850"/>
    </source>
</evidence>
<dbReference type="GO" id="GO:0042908">
    <property type="term" value="P:xenobiotic transport"/>
    <property type="evidence" value="ECO:0007669"/>
    <property type="project" value="UniProtKB-ARBA"/>
</dbReference>
<feature type="transmembrane region" description="Helical" evidence="22">
    <location>
        <begin position="1028"/>
        <end position="1049"/>
    </location>
</feature>
<reference evidence="24" key="1">
    <citation type="submission" date="2020-05" db="EMBL/GenBank/DDBJ databases">
        <title>Mycena genomes resolve the evolution of fungal bioluminescence.</title>
        <authorList>
            <person name="Tsai I.J."/>
        </authorList>
    </citation>
    <scope>NUCLEOTIDE SEQUENCE</scope>
    <source>
        <strain evidence="24">CCC161011</strain>
    </source>
</reference>
<dbReference type="GO" id="GO:0016787">
    <property type="term" value="F:hydrolase activity"/>
    <property type="evidence" value="ECO:0007669"/>
    <property type="project" value="UniProtKB-KW"/>
</dbReference>
<feature type="domain" description="Major facilitator superfamily (MFS) profile" evidence="23">
    <location>
        <begin position="759"/>
        <end position="1187"/>
    </location>
</feature>
<dbReference type="GO" id="GO:0006303">
    <property type="term" value="P:double-strand break repair via nonhomologous end joining"/>
    <property type="evidence" value="ECO:0007669"/>
    <property type="project" value="InterPro"/>
</dbReference>
<dbReference type="Pfam" id="PF03731">
    <property type="entry name" value="Ku_N"/>
    <property type="match status" value="1"/>
</dbReference>
<evidence type="ECO:0000256" key="22">
    <source>
        <dbReference type="SAM" id="Phobius"/>
    </source>
</evidence>
<evidence type="ECO:0000256" key="12">
    <source>
        <dbReference type="ARBA" id="ARBA00022806"/>
    </source>
</evidence>
<keyword evidence="16" id="KW-0238">DNA-binding</keyword>
<dbReference type="GO" id="GO:0005886">
    <property type="term" value="C:plasma membrane"/>
    <property type="evidence" value="ECO:0007669"/>
    <property type="project" value="TreeGrafter"/>
</dbReference>
<organism evidence="24 25">
    <name type="scientific">Mycena venus</name>
    <dbReference type="NCBI Taxonomy" id="2733690"/>
    <lineage>
        <taxon>Eukaryota</taxon>
        <taxon>Fungi</taxon>
        <taxon>Dikarya</taxon>
        <taxon>Basidiomycota</taxon>
        <taxon>Agaricomycotina</taxon>
        <taxon>Agaricomycetes</taxon>
        <taxon>Agaricomycetidae</taxon>
        <taxon>Agaricales</taxon>
        <taxon>Marasmiineae</taxon>
        <taxon>Mycenaceae</taxon>
        <taxon>Mycena</taxon>
    </lineage>
</organism>
<evidence type="ECO:0000256" key="10">
    <source>
        <dbReference type="ARBA" id="ARBA00022763"/>
    </source>
</evidence>
<dbReference type="InterPro" id="IPR005161">
    <property type="entry name" value="Ku_N"/>
</dbReference>
<feature type="transmembrane region" description="Helical" evidence="22">
    <location>
        <begin position="826"/>
        <end position="845"/>
    </location>
</feature>
<keyword evidence="15 22" id="KW-1133">Transmembrane helix</keyword>
<protein>
    <recommendedName>
        <fullName evidence="6">ATP-dependent DNA helicase II subunit 1</fullName>
        <ecNumber evidence="5">3.6.4.12</ecNumber>
    </recommendedName>
    <alternativeName>
        <fullName evidence="21">ATP-dependent DNA helicase II subunit Ku70</fullName>
    </alternativeName>
</protein>
<dbReference type="InterPro" id="IPR005829">
    <property type="entry name" value="Sugar_transporter_CS"/>
</dbReference>
<dbReference type="GO" id="GO:0140115">
    <property type="term" value="P:export across plasma membrane"/>
    <property type="evidence" value="ECO:0007669"/>
    <property type="project" value="UniProtKB-ARBA"/>
</dbReference>
<dbReference type="GO" id="GO:0005524">
    <property type="term" value="F:ATP binding"/>
    <property type="evidence" value="ECO:0007669"/>
    <property type="project" value="UniProtKB-KW"/>
</dbReference>
<keyword evidence="7" id="KW-0158">Chromosome</keyword>
<keyword evidence="9" id="KW-0547">Nucleotide-binding</keyword>
<evidence type="ECO:0000256" key="15">
    <source>
        <dbReference type="ARBA" id="ARBA00022989"/>
    </source>
</evidence>
<comment type="similarity">
    <text evidence="4">Belongs to the ku70 family.</text>
</comment>
<evidence type="ECO:0000256" key="18">
    <source>
        <dbReference type="ARBA" id="ARBA00023172"/>
    </source>
</evidence>
<keyword evidence="10" id="KW-0227">DNA damage</keyword>
<dbReference type="InterPro" id="IPR036259">
    <property type="entry name" value="MFS_trans_sf"/>
</dbReference>
<dbReference type="Gene3D" id="2.40.290.10">
    <property type="match status" value="1"/>
</dbReference>
<feature type="transmembrane region" description="Helical" evidence="22">
    <location>
        <begin position="885"/>
        <end position="906"/>
    </location>
</feature>
<gene>
    <name evidence="24" type="ORF">MVEN_01198000</name>
</gene>
<evidence type="ECO:0000256" key="6">
    <source>
        <dbReference type="ARBA" id="ARBA00021796"/>
    </source>
</evidence>
<dbReference type="InterPro" id="IPR006165">
    <property type="entry name" value="Ku70"/>
</dbReference>
<evidence type="ECO:0000256" key="7">
    <source>
        <dbReference type="ARBA" id="ARBA00022454"/>
    </source>
</evidence>
<keyword evidence="12" id="KW-0347">Helicase</keyword>
<dbReference type="Gene3D" id="4.10.970.10">
    <property type="entry name" value="Ku70, bridge and pillars"/>
    <property type="match status" value="1"/>
</dbReference>
<feature type="transmembrane region" description="Helical" evidence="22">
    <location>
        <begin position="1070"/>
        <end position="1089"/>
    </location>
</feature>
<dbReference type="Pfam" id="PF07690">
    <property type="entry name" value="MFS_1"/>
    <property type="match status" value="1"/>
</dbReference>
<dbReference type="InterPro" id="IPR047087">
    <property type="entry name" value="KU70_core_dom"/>
</dbReference>
<dbReference type="InterPro" id="IPR011701">
    <property type="entry name" value="MFS"/>
</dbReference>
<dbReference type="InterPro" id="IPR020846">
    <property type="entry name" value="MFS_dom"/>
</dbReference>
<feature type="transmembrane region" description="Helical" evidence="22">
    <location>
        <begin position="982"/>
        <end position="1008"/>
    </location>
</feature>
<evidence type="ECO:0000256" key="11">
    <source>
        <dbReference type="ARBA" id="ARBA00022801"/>
    </source>
</evidence>
<evidence type="ECO:0000256" key="9">
    <source>
        <dbReference type="ARBA" id="ARBA00022741"/>
    </source>
</evidence>
<dbReference type="FunFam" id="2.40.290.10:FF:000001">
    <property type="entry name" value="X-ray repair cross complementing 6"/>
    <property type="match status" value="1"/>
</dbReference>
<dbReference type="InterPro" id="IPR027388">
    <property type="entry name" value="Ku70_bridge/pillars_dom_sf"/>
</dbReference>
<dbReference type="AlphaFoldDB" id="A0A8H6Y2Y5"/>
<evidence type="ECO:0000256" key="1">
    <source>
        <dbReference type="ARBA" id="ARBA00004123"/>
    </source>
</evidence>
<feature type="transmembrane region" description="Helical" evidence="22">
    <location>
        <begin position="1128"/>
        <end position="1150"/>
    </location>
</feature>
<accession>A0A8H6Y2Y5</accession>
<dbReference type="Pfam" id="PF02735">
    <property type="entry name" value="Ku"/>
    <property type="match status" value="1"/>
</dbReference>
<dbReference type="Gene3D" id="1.20.1250.20">
    <property type="entry name" value="MFS general substrate transporter like domains"/>
    <property type="match status" value="1"/>
</dbReference>
<dbReference type="FunFam" id="1.20.1250.20:FF:000011">
    <property type="entry name" value="MFS multidrug transporter, putative"/>
    <property type="match status" value="1"/>
</dbReference>
<evidence type="ECO:0000313" key="24">
    <source>
        <dbReference type="EMBL" id="KAF7352343.1"/>
    </source>
</evidence>
<dbReference type="GO" id="GO:0000723">
    <property type="term" value="P:telomere maintenance"/>
    <property type="evidence" value="ECO:0007669"/>
    <property type="project" value="InterPro"/>
</dbReference>
<dbReference type="InterPro" id="IPR006164">
    <property type="entry name" value="DNA_bd_Ku70/Ku80"/>
</dbReference>
<sequence>MPLYDDWNKIDDEDDDELQDASHLESKKDVILFCIDCSESMLELREDPVYENVQTCHAYVALDAAMQIQKKKVITGPSDAVGILLFNTTKKAETSRNQGSEIKRNCYVYQPIAPLSAPKIQEVIQLLDAFREDPEELKKEFPPLTDGKRVATGDVFTSCNWVLRDGAPKTASKRVFLITDEDDPHSGPGAKQLVKSARTTLIDLTQSGVTVEPFFISTPDKPFDVSKFYSSVLLPNNLVDEDDIDQDDPSVLPESISISRIEDLLAQMRFHEVPKRAQFSIPFQLANGLSIGVKGYGLVTEQKKGAYKYFVDLGERMEVATVRTVYVDEDQQAEVDKTKMMYGMGVGAAADDDDDDHSGGTRVVGSGQRPFYTAEDIRSFRTLGMEPGLKLLGFKDRSELLFEDNVKHSLFIYPDEMTFAGSKRTFSALLKSMIKKKKMGLVLSLTRRNASPTFCALIPQEEKQDEAGWTDPAGFHLIPLPFADDIRAAPIEEGCRASDEVKNAARAWIDKLSVKNGAYPPDSYPNPALAFHNAQLQATAFGEEFDEDSFEDLTAPKVDMIHKRAGKLLEAWKIAVANDENALSAAPVEKEKGTKRKADVDISEAEIRSRYADGNLKKASYCGAAQDFPQEQRGACIWEEAGFAGSRRGIFIVQVALYNDGPPGFSINLVPMAESRPASSSLQVAAMVSASSSLTNVPGVTDDSVVPNADGTFTEDHPGRGPSAIPEDKKAEILENLEDDWQDDPENPRNWKLSKKWASAAIVSLYTFVSPLTSSIMAPGLPEIAIKYNITNETLIAMTLSIFLISFGVAPLFLAPLSEMYGRRWVLNTGNLVTIGFSIGCAFAPTTGALLAFRFLSGVSGSAPIACGGGVISDLFSERDRAAAMAIYSLGPLIGPVVGPIMGGFVTERVGIKYVFVIVAGLGGLASAVGIPILRETYAPLIRLRRAKKVADPEKAALEHPVLVKEHSSKLHYLWINLSRPAVLLFGSPVCFLLSLYMAFMYGIYYLMFTTFSTLFSGTYGFNTGTGGLTYIGLGVGFLLATGFSARSANEVYIRLSKKNGGKGEPEMRIPALIFGSLFVPVGLFWYGWSAAAKIHWIMPIIGSGIFGFGMMSTYLPIQLYLVDTFTYAASALSAASVFRSLLGFAFPLFGQQMFDALGMGGGNSLLGGLAILLGIPFPIYLYYHGAAIRAKSKLTR</sequence>
<evidence type="ECO:0000256" key="17">
    <source>
        <dbReference type="ARBA" id="ARBA00023136"/>
    </source>
</evidence>
<keyword evidence="19" id="KW-0234">DNA repair</keyword>
<keyword evidence="14" id="KW-0779">Telomere</keyword>
<name>A0A8H6Y2Y5_9AGAR</name>
<feature type="transmembrane region" description="Helical" evidence="22">
    <location>
        <begin position="851"/>
        <end position="873"/>
    </location>
</feature>
<dbReference type="GO" id="GO:0042162">
    <property type="term" value="F:telomeric DNA binding"/>
    <property type="evidence" value="ECO:0007669"/>
    <property type="project" value="InterPro"/>
</dbReference>
<comment type="subcellular location">
    <subcellularLocation>
        <location evidence="3">Chromosome</location>
        <location evidence="3">Telomere</location>
    </subcellularLocation>
    <subcellularLocation>
        <location evidence="2">Membrane</location>
        <topology evidence="2">Multi-pass membrane protein</topology>
    </subcellularLocation>
    <subcellularLocation>
        <location evidence="1">Nucleus</location>
    </subcellularLocation>
</comment>
<dbReference type="PROSITE" id="PS50850">
    <property type="entry name" value="MFS"/>
    <property type="match status" value="1"/>
</dbReference>
<keyword evidence="20" id="KW-0539">Nucleus</keyword>
<evidence type="ECO:0000256" key="3">
    <source>
        <dbReference type="ARBA" id="ARBA00004574"/>
    </source>
</evidence>
<comment type="caution">
    <text evidence="24">The sequence shown here is derived from an EMBL/GenBank/DDBJ whole genome shotgun (WGS) entry which is preliminary data.</text>
</comment>
<evidence type="ECO:0000256" key="20">
    <source>
        <dbReference type="ARBA" id="ARBA00023242"/>
    </source>
</evidence>
<dbReference type="InterPro" id="IPR005160">
    <property type="entry name" value="Ku_C"/>
</dbReference>
<dbReference type="Gene3D" id="1.10.1600.10">
    <property type="match status" value="1"/>
</dbReference>
<evidence type="ECO:0000256" key="2">
    <source>
        <dbReference type="ARBA" id="ARBA00004141"/>
    </source>
</evidence>
<dbReference type="SUPFAM" id="SSF103473">
    <property type="entry name" value="MFS general substrate transporter"/>
    <property type="match status" value="1"/>
</dbReference>
<dbReference type="EC" id="3.6.4.12" evidence="5"/>
<evidence type="ECO:0000313" key="25">
    <source>
        <dbReference type="Proteomes" id="UP000620124"/>
    </source>
</evidence>
<dbReference type="GO" id="GO:0043564">
    <property type="term" value="C:Ku70:Ku80 complex"/>
    <property type="evidence" value="ECO:0007669"/>
    <property type="project" value="InterPro"/>
</dbReference>
<dbReference type="Proteomes" id="UP000620124">
    <property type="component" value="Unassembled WGS sequence"/>
</dbReference>
<evidence type="ECO:0000256" key="19">
    <source>
        <dbReference type="ARBA" id="ARBA00023204"/>
    </source>
</evidence>
<dbReference type="InterPro" id="IPR016194">
    <property type="entry name" value="SPOC-like_C_dom_sf"/>
</dbReference>
<dbReference type="GO" id="GO:0006310">
    <property type="term" value="P:DNA recombination"/>
    <property type="evidence" value="ECO:0007669"/>
    <property type="project" value="UniProtKB-KW"/>
</dbReference>
<keyword evidence="8 22" id="KW-0812">Transmembrane</keyword>
<dbReference type="Gene3D" id="3.40.50.410">
    <property type="entry name" value="von Willebrand factor, type A domain"/>
    <property type="match status" value="1"/>
</dbReference>